<evidence type="ECO:0000313" key="8">
    <source>
        <dbReference type="EMBL" id="CAD9567944.1"/>
    </source>
</evidence>
<comment type="subcellular location">
    <subcellularLocation>
        <location evidence="1">Membrane</location>
        <topology evidence="1">Multi-pass membrane protein</topology>
    </subcellularLocation>
</comment>
<accession>A0A7S2K7X9</accession>
<evidence type="ECO:0000256" key="5">
    <source>
        <dbReference type="ARBA" id="ARBA00022989"/>
    </source>
</evidence>
<keyword evidence="3" id="KW-0813">Transport</keyword>
<evidence type="ECO:0000256" key="1">
    <source>
        <dbReference type="ARBA" id="ARBA00004141"/>
    </source>
</evidence>
<dbReference type="AlphaFoldDB" id="A0A7S2K7X9"/>
<feature type="transmembrane region" description="Helical" evidence="7">
    <location>
        <begin position="370"/>
        <end position="390"/>
    </location>
</feature>
<evidence type="ECO:0000256" key="7">
    <source>
        <dbReference type="SAM" id="Phobius"/>
    </source>
</evidence>
<dbReference type="Pfam" id="PF08627">
    <property type="entry name" value="CRT-like"/>
    <property type="match status" value="2"/>
</dbReference>
<keyword evidence="6 7" id="KW-0472">Membrane</keyword>
<dbReference type="PANTHER" id="PTHR31326">
    <property type="entry name" value="PROTEIN CLT2, CHLOROPLASTIC"/>
    <property type="match status" value="1"/>
</dbReference>
<evidence type="ECO:0008006" key="9">
    <source>
        <dbReference type="Google" id="ProtNLM"/>
    </source>
</evidence>
<dbReference type="GO" id="GO:0016020">
    <property type="term" value="C:membrane"/>
    <property type="evidence" value="ECO:0007669"/>
    <property type="project" value="UniProtKB-SubCell"/>
</dbReference>
<evidence type="ECO:0000256" key="2">
    <source>
        <dbReference type="ARBA" id="ARBA00006690"/>
    </source>
</evidence>
<feature type="transmembrane region" description="Helical" evidence="7">
    <location>
        <begin position="396"/>
        <end position="415"/>
    </location>
</feature>
<evidence type="ECO:0000256" key="4">
    <source>
        <dbReference type="ARBA" id="ARBA00022692"/>
    </source>
</evidence>
<sequence>MSANPAAAASTDEDSQGLVVTFLLMVVVGSVNKIFFKLQTVPMYNYPNFLNLMNCFLFVPICFAYIIPVAKYGLPGATANGERIRPITEEHMNMSKKPFAIMGLLDGCSMILQTFASINLPGPLLILLPQAAIPISMALSRKIMGETYAVSQYIGATIVAMGIVTVLMPMFTDSGASDHQELRCVAYDMEDNCYICEDETNANACLSHMDELSGQVMCQWTSDVSGAAEDNDDAANSSLFWSGIMILSCIPMTLSSIYKELALGGENNGMMELDPVFLNGWVALFQFMFALVLAVPAGMASEPPVEPQDLPQNLWDGFKCYTGTGSIFTGCHPDDHCSTEAALFVNIYLGVNLIYNLLVVLILKYGSSNILYLASTIMVPVGNLAFTLPFMPDPSVLRITDILGLAVIMLGLSVYRFGQDIVNKLSNGAAVANGDSSAGDNDDATTVAYVEFLDDESSSSTTINNNTSFAE</sequence>
<dbReference type="PANTHER" id="PTHR31326:SF1">
    <property type="entry name" value="PROTEIN CLT2, CHLOROPLASTIC"/>
    <property type="match status" value="1"/>
</dbReference>
<evidence type="ECO:0000256" key="3">
    <source>
        <dbReference type="ARBA" id="ARBA00022448"/>
    </source>
</evidence>
<evidence type="ECO:0000256" key="6">
    <source>
        <dbReference type="ARBA" id="ARBA00023136"/>
    </source>
</evidence>
<feature type="transmembrane region" description="Helical" evidence="7">
    <location>
        <begin position="99"/>
        <end position="128"/>
    </location>
</feature>
<proteinExistence type="inferred from homology"/>
<dbReference type="InterPro" id="IPR013936">
    <property type="entry name" value="CRT-like"/>
</dbReference>
<reference evidence="8" key="1">
    <citation type="submission" date="2021-01" db="EMBL/GenBank/DDBJ databases">
        <authorList>
            <person name="Corre E."/>
            <person name="Pelletier E."/>
            <person name="Niang G."/>
            <person name="Scheremetjew M."/>
            <person name="Finn R."/>
            <person name="Kale V."/>
            <person name="Holt S."/>
            <person name="Cochrane G."/>
            <person name="Meng A."/>
            <person name="Brown T."/>
            <person name="Cohen L."/>
        </authorList>
    </citation>
    <scope>NUCLEOTIDE SEQUENCE</scope>
    <source>
        <strain evidence="8">B650</strain>
    </source>
</reference>
<organism evidence="8">
    <name type="scientific">Leptocylindrus danicus</name>
    <dbReference type="NCBI Taxonomy" id="163516"/>
    <lineage>
        <taxon>Eukaryota</taxon>
        <taxon>Sar</taxon>
        <taxon>Stramenopiles</taxon>
        <taxon>Ochrophyta</taxon>
        <taxon>Bacillariophyta</taxon>
        <taxon>Coscinodiscophyceae</taxon>
        <taxon>Chaetocerotophycidae</taxon>
        <taxon>Leptocylindrales</taxon>
        <taxon>Leptocylindraceae</taxon>
        <taxon>Leptocylindrus</taxon>
    </lineage>
</organism>
<feature type="transmembrane region" description="Helical" evidence="7">
    <location>
        <begin position="149"/>
        <end position="171"/>
    </location>
</feature>
<feature type="transmembrane region" description="Helical" evidence="7">
    <location>
        <begin position="18"/>
        <end position="36"/>
    </location>
</feature>
<feature type="transmembrane region" description="Helical" evidence="7">
    <location>
        <begin position="48"/>
        <end position="67"/>
    </location>
</feature>
<keyword evidence="5 7" id="KW-1133">Transmembrane helix</keyword>
<name>A0A7S2K7X9_9STRA</name>
<gene>
    <name evidence="8" type="ORF">LDAN0321_LOCUS6181</name>
</gene>
<dbReference type="EMBL" id="HBGY01009809">
    <property type="protein sequence ID" value="CAD9567944.1"/>
    <property type="molecule type" value="Transcribed_RNA"/>
</dbReference>
<feature type="transmembrane region" description="Helical" evidence="7">
    <location>
        <begin position="343"/>
        <end position="363"/>
    </location>
</feature>
<protein>
    <recommendedName>
        <fullName evidence="9">EamA domain-containing protein</fullName>
    </recommendedName>
</protein>
<keyword evidence="4 7" id="KW-0812">Transmembrane</keyword>
<comment type="similarity">
    <text evidence="2">Belongs to the CRT-like transporter family.</text>
</comment>
<feature type="transmembrane region" description="Helical" evidence="7">
    <location>
        <begin position="239"/>
        <end position="258"/>
    </location>
</feature>
<feature type="transmembrane region" description="Helical" evidence="7">
    <location>
        <begin position="278"/>
        <end position="299"/>
    </location>
</feature>